<keyword evidence="2" id="KW-0472">Membrane</keyword>
<name>A0AAJ6AN15_9MICC</name>
<reference evidence="5 6" key="1">
    <citation type="submission" date="2023-03" db="EMBL/GenBank/DDBJ databases">
        <title>Complete genome sequences of several Auritidibacter ignavus strains isolated from ear infections.</title>
        <authorList>
            <person name="Baehr T."/>
            <person name="Baumhoegger A.M."/>
        </authorList>
    </citation>
    <scope>NUCLEOTIDE SEQUENCE [LARGE SCALE GENOMIC DNA]</scope>
    <source>
        <strain evidence="5 6">BABAE-6</strain>
    </source>
</reference>
<keyword evidence="2" id="KW-1133">Transmembrane helix</keyword>
<dbReference type="Pfam" id="PF09992">
    <property type="entry name" value="NAGPA"/>
    <property type="match status" value="1"/>
</dbReference>
<protein>
    <submittedName>
        <fullName evidence="5">Phosphodiester glycosidase family protein</fullName>
    </submittedName>
</protein>
<dbReference type="GO" id="GO:0016798">
    <property type="term" value="F:hydrolase activity, acting on glycosyl bonds"/>
    <property type="evidence" value="ECO:0007669"/>
    <property type="project" value="UniProtKB-KW"/>
</dbReference>
<proteinExistence type="predicted"/>
<feature type="compositionally biased region" description="Pro residues" evidence="1">
    <location>
        <begin position="1184"/>
        <end position="1194"/>
    </location>
</feature>
<keyword evidence="5" id="KW-0378">Hydrolase</keyword>
<dbReference type="SUPFAM" id="SSF56300">
    <property type="entry name" value="Metallo-dependent phosphatases"/>
    <property type="match status" value="1"/>
</dbReference>
<feature type="region of interest" description="Disordered" evidence="1">
    <location>
        <begin position="384"/>
        <end position="441"/>
    </location>
</feature>
<gene>
    <name evidence="5" type="ORF">QDX21_10845</name>
</gene>
<dbReference type="InterPro" id="IPR004843">
    <property type="entry name" value="Calcineurin-like_PHP"/>
</dbReference>
<dbReference type="Pfam" id="PF00149">
    <property type="entry name" value="Metallophos"/>
    <property type="match status" value="1"/>
</dbReference>
<evidence type="ECO:0000313" key="6">
    <source>
        <dbReference type="Proteomes" id="UP001224674"/>
    </source>
</evidence>
<dbReference type="InterPro" id="IPR029052">
    <property type="entry name" value="Metallo-depent_PP-like"/>
</dbReference>
<feature type="domain" description="Calcineurin-like phosphoesterase" evidence="3">
    <location>
        <begin position="791"/>
        <end position="981"/>
    </location>
</feature>
<dbReference type="PANTHER" id="PTHR40446:SF2">
    <property type="entry name" value="N-ACETYLGLUCOSAMINE-1-PHOSPHODIESTER ALPHA-N-ACETYLGLUCOSAMINIDASE"/>
    <property type="match status" value="1"/>
</dbReference>
<feature type="transmembrane region" description="Helical" evidence="2">
    <location>
        <begin position="1255"/>
        <end position="1276"/>
    </location>
</feature>
<feature type="compositionally biased region" description="Low complexity" evidence="1">
    <location>
        <begin position="1195"/>
        <end position="1220"/>
    </location>
</feature>
<dbReference type="Proteomes" id="UP001224674">
    <property type="component" value="Chromosome"/>
</dbReference>
<feature type="domain" description="Phosphodiester glycosidase" evidence="4">
    <location>
        <begin position="285"/>
        <end position="417"/>
    </location>
</feature>
<dbReference type="Gene3D" id="3.60.21.10">
    <property type="match status" value="1"/>
</dbReference>
<evidence type="ECO:0000256" key="1">
    <source>
        <dbReference type="SAM" id="MobiDB-lite"/>
    </source>
</evidence>
<feature type="compositionally biased region" description="Pro residues" evidence="1">
    <location>
        <begin position="1162"/>
        <end position="1174"/>
    </location>
</feature>
<keyword evidence="2" id="KW-0812">Transmembrane</keyword>
<organism evidence="5 6">
    <name type="scientific">Auritidibacter ignavus</name>
    <dbReference type="NCBI Taxonomy" id="678932"/>
    <lineage>
        <taxon>Bacteria</taxon>
        <taxon>Bacillati</taxon>
        <taxon>Actinomycetota</taxon>
        <taxon>Actinomycetes</taxon>
        <taxon>Micrococcales</taxon>
        <taxon>Micrococcaceae</taxon>
        <taxon>Auritidibacter</taxon>
    </lineage>
</organism>
<evidence type="ECO:0000256" key="2">
    <source>
        <dbReference type="SAM" id="Phobius"/>
    </source>
</evidence>
<evidence type="ECO:0000259" key="4">
    <source>
        <dbReference type="Pfam" id="PF09992"/>
    </source>
</evidence>
<accession>A0AAJ6AN15</accession>
<dbReference type="EMBL" id="CP122566">
    <property type="protein sequence ID" value="WGH92784.1"/>
    <property type="molecule type" value="Genomic_DNA"/>
</dbReference>
<evidence type="ECO:0000313" key="5">
    <source>
        <dbReference type="EMBL" id="WGH92784.1"/>
    </source>
</evidence>
<dbReference type="RefSeq" id="WP_279674711.1">
    <property type="nucleotide sequence ID" value="NZ_CP122566.1"/>
</dbReference>
<dbReference type="InterPro" id="IPR018711">
    <property type="entry name" value="NAGPA"/>
</dbReference>
<sequence>MSHSLHSTTAHERGRSTRFRRFGRFATIATLAFGLTLSQTPAIATPAFPHSQRTTEQASKQPVGETLETGGLNLTGSGSTLHQANTETIAPGLNHTSFTREQKTGFQTGHVLNVDLTDASLSLDVVDGGSVSGVSSVSNQIKNEDNVVAAVNGDYFDMNNTGAPIGTNVSASEGIRSIANGSSQALSVHQGTASIGALTSAATATIEGTTYDVPSVNSPTEDRDGIAYYTAAWGTTPISQALSANKRTAVKVIDGAVTEILEASALDSDTNLSEGEGVLVFSGSSSDHVPTVGTNVEISVALDRDVDLAVSGQQVLVRDGRATGAEQATAARTAVGISQDGTQLFVVSIEGRQDDAVGMRLSELSELMVDLGAYQALNLDGGGSTTLHTRNPGDASASLTNRPSDGKEREVTNALVFRSTAQAPAETAGVTVNPASDSERTDRVFTGLGRTVIGTATNSSGDPLPADVAISPGDGLELLGTPTQNDRGQTVARVTGTKHGLATVRGESNGGEGELPVRVLGELEHLELSHQRVALENADASASVRVLGIDGDGFRAPIETEDIEVSNNDTIEVTPSGVDTFTVSPNAGSGSGTIHFKVGEKRIDLPVTIGFEEVTISDFSDADSWKFSQARASGSVSPAEGENGENALEISYDFTGSTATRGAYAVPPQPIQVDGQPRSITLSIYGDGNGAWPRIQYVNGAGTRSNLDGGNITWHGWRDVTFPVPDGIEYPITIEMVRLMETRPNASYSGSVKIANLGAVVAPDTDAGEKTEIHDSVVDTARLHEERPQQIAVMSDAQFVARSPQSQNVQGARRALQEIKAASPDAIFIVGDFVDEASPEDFELAKRILDEEIGDEIPVTYAPGNHEIMGGEIDNFVEAFGDTRTSQNLQGTQFLTLNTAQGGLRSSDRDQLPWLEDRLEAAATDEDTTGVVLMWHHPMNDPLPTKLSQMGNRVEAREVQDRLSRFRTETGKSVAVINGHVGVFHASTADGVPAIINGNSGKGPSGTPETGGFVGWSMLTIDPSQGIVGKSPEPEVARNAWLQVQMHPFVDSITLGATTELPSTMTVGDQVSVDASFTQDGKHMPFVWPMSAKWGGDHVEVNNGGSEGNAAVIRVNPATGQLVATQPGTATLTFTINGETASHTVEVVAAPAQDPEEEPEPNPDATPEPQPVPEPTSETSTAPQPGPDTEPTPEPTTGTTTPEQQPTQEPTTGTTTPEQDIAGDPGAGTEQVQEDSPGRAESEKTGPLASTGANLLLVLGAGILLLAGGSLAALSATRRRH</sequence>
<dbReference type="PANTHER" id="PTHR40446">
    <property type="entry name" value="N-ACETYLGLUCOSAMINE-1-PHOSPHODIESTER ALPHA-N-ACETYLGLUCOSAMINIDASE"/>
    <property type="match status" value="1"/>
</dbReference>
<feature type="region of interest" description="Disordered" evidence="1">
    <location>
        <begin position="1151"/>
        <end position="1247"/>
    </location>
</feature>
<keyword evidence="6" id="KW-1185">Reference proteome</keyword>
<evidence type="ECO:0000259" key="3">
    <source>
        <dbReference type="Pfam" id="PF00149"/>
    </source>
</evidence>
<keyword evidence="5" id="KW-0326">Glycosidase</keyword>